<reference evidence="1 2" key="1">
    <citation type="journal article" date="2021" name="Elife">
        <title>Chloroplast acquisition without the gene transfer in kleptoplastic sea slugs, Plakobranchus ocellatus.</title>
        <authorList>
            <person name="Maeda T."/>
            <person name="Takahashi S."/>
            <person name="Yoshida T."/>
            <person name="Shimamura S."/>
            <person name="Takaki Y."/>
            <person name="Nagai Y."/>
            <person name="Toyoda A."/>
            <person name="Suzuki Y."/>
            <person name="Arimoto A."/>
            <person name="Ishii H."/>
            <person name="Satoh N."/>
            <person name="Nishiyama T."/>
            <person name="Hasebe M."/>
            <person name="Maruyama T."/>
            <person name="Minagawa J."/>
            <person name="Obokata J."/>
            <person name="Shigenobu S."/>
        </authorList>
    </citation>
    <scope>NUCLEOTIDE SEQUENCE [LARGE SCALE GENOMIC DNA]</scope>
</reference>
<evidence type="ECO:0000313" key="1">
    <source>
        <dbReference type="EMBL" id="GFO48357.1"/>
    </source>
</evidence>
<gene>
    <name evidence="1" type="ORF">PoB_007486200</name>
</gene>
<name>A0AAV4DVK8_9GAST</name>
<dbReference type="EMBL" id="BLXT01008388">
    <property type="protein sequence ID" value="GFO48357.1"/>
    <property type="molecule type" value="Genomic_DNA"/>
</dbReference>
<comment type="caution">
    <text evidence="1">The sequence shown here is derived from an EMBL/GenBank/DDBJ whole genome shotgun (WGS) entry which is preliminary data.</text>
</comment>
<dbReference type="AlphaFoldDB" id="A0AAV4DVK8"/>
<protein>
    <submittedName>
        <fullName evidence="1">Uncharacterized protein</fullName>
    </submittedName>
</protein>
<proteinExistence type="predicted"/>
<accession>A0AAV4DVK8</accession>
<evidence type="ECO:0000313" key="2">
    <source>
        <dbReference type="Proteomes" id="UP000735302"/>
    </source>
</evidence>
<keyword evidence="2" id="KW-1185">Reference proteome</keyword>
<sequence>MISSFQALRQARAPIAGIEPATRRVPADLKTDSLSPVPPTPRILMQITFSFFFFKSFKFSKMHLCHRETISSRIQSQLASLNEEAEYFKDILLADIADIVLNKAGGRSTQHAISYISFRSNSYRLIDTQPNPGQVRSFFDIDDSNTVTNIRYLCFLIYFLIISLALHKNWFECGQDLYPTSDENKYRLLDIVATCVLPGCGYCTNRSNKLRPQGTAPRDTPTIDVRTLYQQRNGCGHMDNVPTGATSLDLRVQHQELHQPLMFAHSSNSVTAVGIWIMCQPVPQA</sequence>
<organism evidence="1 2">
    <name type="scientific">Plakobranchus ocellatus</name>
    <dbReference type="NCBI Taxonomy" id="259542"/>
    <lineage>
        <taxon>Eukaryota</taxon>
        <taxon>Metazoa</taxon>
        <taxon>Spiralia</taxon>
        <taxon>Lophotrochozoa</taxon>
        <taxon>Mollusca</taxon>
        <taxon>Gastropoda</taxon>
        <taxon>Heterobranchia</taxon>
        <taxon>Euthyneura</taxon>
        <taxon>Panpulmonata</taxon>
        <taxon>Sacoglossa</taxon>
        <taxon>Placobranchoidea</taxon>
        <taxon>Plakobranchidae</taxon>
        <taxon>Plakobranchus</taxon>
    </lineage>
</organism>
<dbReference type="Proteomes" id="UP000735302">
    <property type="component" value="Unassembled WGS sequence"/>
</dbReference>